<accession>A0AAP0E2X3</accession>
<dbReference type="PANTHER" id="PTHR35989">
    <property type="entry name" value="MEDIATOR OF RNA POLYMERASE II TRANSCRIPTION SUBUNIT 32"/>
    <property type="match status" value="1"/>
</dbReference>
<name>A0AAP0E2X3_9MAGN</name>
<keyword evidence="3" id="KW-1185">Reference proteome</keyword>
<dbReference type="InterPro" id="IPR033244">
    <property type="entry name" value="MED32"/>
</dbReference>
<comment type="caution">
    <text evidence="2">The sequence shown here is derived from an EMBL/GenBank/DDBJ whole genome shotgun (WGS) entry which is preliminary data.</text>
</comment>
<evidence type="ECO:0000313" key="3">
    <source>
        <dbReference type="Proteomes" id="UP001419268"/>
    </source>
</evidence>
<dbReference type="GO" id="GO:0009631">
    <property type="term" value="P:cold acclimation"/>
    <property type="evidence" value="ECO:0007669"/>
    <property type="project" value="InterPro"/>
</dbReference>
<feature type="region of interest" description="Disordered" evidence="1">
    <location>
        <begin position="38"/>
        <end position="57"/>
    </location>
</feature>
<dbReference type="Proteomes" id="UP001419268">
    <property type="component" value="Unassembled WGS sequence"/>
</dbReference>
<gene>
    <name evidence="2" type="ORF">Scep_029813</name>
</gene>
<dbReference type="PANTHER" id="PTHR35989:SF1">
    <property type="entry name" value="MEDIATOR OF RNA POLYMERASE II TRANSCRIPTION SUBUNIT 32"/>
    <property type="match status" value="1"/>
</dbReference>
<dbReference type="EMBL" id="JBBNAG010000013">
    <property type="protein sequence ID" value="KAK9083342.1"/>
    <property type="molecule type" value="Genomic_DNA"/>
</dbReference>
<dbReference type="GO" id="GO:0048364">
    <property type="term" value="P:root development"/>
    <property type="evidence" value="ECO:0007669"/>
    <property type="project" value="InterPro"/>
</dbReference>
<sequence length="57" mass="6297">MSKAVRWLVIELQQGSGAAGSASHAHPSVPFDARFHEDSRSLLHHNPQSKVSKVHNR</sequence>
<dbReference type="GO" id="GO:0006355">
    <property type="term" value="P:regulation of DNA-templated transcription"/>
    <property type="evidence" value="ECO:0007669"/>
    <property type="project" value="InterPro"/>
</dbReference>
<proteinExistence type="predicted"/>
<dbReference type="GO" id="GO:0010150">
    <property type="term" value="P:leaf senescence"/>
    <property type="evidence" value="ECO:0007669"/>
    <property type="project" value="InterPro"/>
</dbReference>
<dbReference type="GO" id="GO:0016592">
    <property type="term" value="C:mediator complex"/>
    <property type="evidence" value="ECO:0007669"/>
    <property type="project" value="InterPro"/>
</dbReference>
<dbReference type="AlphaFoldDB" id="A0AAP0E2X3"/>
<organism evidence="2 3">
    <name type="scientific">Stephania cephalantha</name>
    <dbReference type="NCBI Taxonomy" id="152367"/>
    <lineage>
        <taxon>Eukaryota</taxon>
        <taxon>Viridiplantae</taxon>
        <taxon>Streptophyta</taxon>
        <taxon>Embryophyta</taxon>
        <taxon>Tracheophyta</taxon>
        <taxon>Spermatophyta</taxon>
        <taxon>Magnoliopsida</taxon>
        <taxon>Ranunculales</taxon>
        <taxon>Menispermaceae</taxon>
        <taxon>Menispermoideae</taxon>
        <taxon>Cissampelideae</taxon>
        <taxon>Stephania</taxon>
    </lineage>
</organism>
<evidence type="ECO:0000313" key="2">
    <source>
        <dbReference type="EMBL" id="KAK9083342.1"/>
    </source>
</evidence>
<protein>
    <submittedName>
        <fullName evidence="2">Uncharacterized protein</fullName>
    </submittedName>
</protein>
<reference evidence="2 3" key="1">
    <citation type="submission" date="2024-01" db="EMBL/GenBank/DDBJ databases">
        <title>Genome assemblies of Stephania.</title>
        <authorList>
            <person name="Yang L."/>
        </authorList>
    </citation>
    <scope>NUCLEOTIDE SEQUENCE [LARGE SCALE GENOMIC DNA]</scope>
    <source>
        <strain evidence="2">JXDWG</strain>
        <tissue evidence="2">Leaf</tissue>
    </source>
</reference>
<evidence type="ECO:0000256" key="1">
    <source>
        <dbReference type="SAM" id="MobiDB-lite"/>
    </source>
</evidence>